<organism evidence="1 2">
    <name type="scientific">Gracilariopsis chorda</name>
    <dbReference type="NCBI Taxonomy" id="448386"/>
    <lineage>
        <taxon>Eukaryota</taxon>
        <taxon>Rhodophyta</taxon>
        <taxon>Florideophyceae</taxon>
        <taxon>Rhodymeniophycidae</taxon>
        <taxon>Gracilariales</taxon>
        <taxon>Gracilariaceae</taxon>
        <taxon>Gracilariopsis</taxon>
    </lineage>
</organism>
<evidence type="ECO:0000313" key="1">
    <source>
        <dbReference type="EMBL" id="PXF49837.1"/>
    </source>
</evidence>
<dbReference type="AlphaFoldDB" id="A0A2V3J791"/>
<keyword evidence="2" id="KW-1185">Reference proteome</keyword>
<sequence length="343" mass="40389">MLIRKVSFITVCFCATVLLLCYQQFGSKSHSSRALIPERLFFITYGSKPFYNTKARLLYEVRSLNIFEEAFGYGPDDLSTAFMRKFGDVLVRKRGGGYWIWKFAIIRQTLNLLNNNDFLVYADAGCSVDREHVSHFLKSLNILRSSNHGFLAYERKEKEREWTSTALFEAFNVSNMRHITDSPQYDASVLIMRKNAHLEQCLRLAERVLEKDPFLITDEYPTNKTLHPYFKENRHDQSILSVSRKLCKAPTVRLAERKLLKTSRKRYCCPGFLNSICMQKKKNAERLWCLISDIESRYVTDYRIMCVHNGRSRGQHKLWWSRSRNYLRNLVHYLKTKPGREES</sequence>
<reference evidence="1 2" key="1">
    <citation type="journal article" date="2018" name="Mol. Biol. Evol.">
        <title>Analysis of the draft genome of the red seaweed Gracilariopsis chorda provides insights into genome size evolution in Rhodophyta.</title>
        <authorList>
            <person name="Lee J."/>
            <person name="Yang E.C."/>
            <person name="Graf L."/>
            <person name="Yang J.H."/>
            <person name="Qiu H."/>
            <person name="Zel Zion U."/>
            <person name="Chan C.X."/>
            <person name="Stephens T.G."/>
            <person name="Weber A.P.M."/>
            <person name="Boo G.H."/>
            <person name="Boo S.M."/>
            <person name="Kim K.M."/>
            <person name="Shin Y."/>
            <person name="Jung M."/>
            <person name="Lee S.J."/>
            <person name="Yim H.S."/>
            <person name="Lee J.H."/>
            <person name="Bhattacharya D."/>
            <person name="Yoon H.S."/>
        </authorList>
    </citation>
    <scope>NUCLEOTIDE SEQUENCE [LARGE SCALE GENOMIC DNA]</scope>
    <source>
        <strain evidence="1 2">SKKU-2015</strain>
        <tissue evidence="1">Whole body</tissue>
    </source>
</reference>
<dbReference type="EMBL" id="NBIV01000002">
    <property type="protein sequence ID" value="PXF49837.1"/>
    <property type="molecule type" value="Genomic_DNA"/>
</dbReference>
<dbReference type="OrthoDB" id="406276at2759"/>
<comment type="caution">
    <text evidence="1">The sequence shown here is derived from an EMBL/GenBank/DDBJ whole genome shotgun (WGS) entry which is preliminary data.</text>
</comment>
<accession>A0A2V3J791</accession>
<dbReference type="Proteomes" id="UP000247409">
    <property type="component" value="Unassembled WGS sequence"/>
</dbReference>
<gene>
    <name evidence="1" type="ORF">BWQ96_00489</name>
</gene>
<name>A0A2V3J791_9FLOR</name>
<evidence type="ECO:0000313" key="2">
    <source>
        <dbReference type="Proteomes" id="UP000247409"/>
    </source>
</evidence>
<protein>
    <submittedName>
        <fullName evidence="1">Uncharacterized protein</fullName>
    </submittedName>
</protein>
<proteinExistence type="predicted"/>